<keyword evidence="2" id="KW-0813">Transport</keyword>
<evidence type="ECO:0000256" key="4">
    <source>
        <dbReference type="ARBA" id="ARBA00022970"/>
    </source>
</evidence>
<evidence type="ECO:0000313" key="8">
    <source>
        <dbReference type="Proteomes" id="UP000240542"/>
    </source>
</evidence>
<reference evidence="7 8" key="1">
    <citation type="submission" date="2018-03" db="EMBL/GenBank/DDBJ databases">
        <title>Genomic Encyclopedia of Archaeal and Bacterial Type Strains, Phase II (KMG-II): from individual species to whole genera.</title>
        <authorList>
            <person name="Goeker M."/>
        </authorList>
    </citation>
    <scope>NUCLEOTIDE SEQUENCE [LARGE SCALE GENOMIC DNA]</scope>
    <source>
        <strain evidence="7 8">DSM 45312</strain>
    </source>
</reference>
<evidence type="ECO:0000256" key="5">
    <source>
        <dbReference type="SAM" id="SignalP"/>
    </source>
</evidence>
<evidence type="ECO:0000313" key="7">
    <source>
        <dbReference type="EMBL" id="PSL00285.1"/>
    </source>
</evidence>
<evidence type="ECO:0000259" key="6">
    <source>
        <dbReference type="Pfam" id="PF13458"/>
    </source>
</evidence>
<accession>A0A2P8DSW3</accession>
<dbReference type="InterPro" id="IPR028081">
    <property type="entry name" value="Leu-bd"/>
</dbReference>
<dbReference type="GO" id="GO:0006865">
    <property type="term" value="P:amino acid transport"/>
    <property type="evidence" value="ECO:0007669"/>
    <property type="project" value="UniProtKB-KW"/>
</dbReference>
<organism evidence="7 8">
    <name type="scientific">Murinocardiopsis flavida</name>
    <dbReference type="NCBI Taxonomy" id="645275"/>
    <lineage>
        <taxon>Bacteria</taxon>
        <taxon>Bacillati</taxon>
        <taxon>Actinomycetota</taxon>
        <taxon>Actinomycetes</taxon>
        <taxon>Streptosporangiales</taxon>
        <taxon>Nocardiopsidaceae</taxon>
        <taxon>Murinocardiopsis</taxon>
    </lineage>
</organism>
<keyword evidence="3 5" id="KW-0732">Signal</keyword>
<feature type="domain" description="Leucine-binding protein" evidence="6">
    <location>
        <begin position="52"/>
        <end position="401"/>
    </location>
</feature>
<gene>
    <name evidence="7" type="ORF">CLV63_102412</name>
</gene>
<dbReference type="PANTHER" id="PTHR30483">
    <property type="entry name" value="LEUCINE-SPECIFIC-BINDING PROTEIN"/>
    <property type="match status" value="1"/>
</dbReference>
<dbReference type="PANTHER" id="PTHR30483:SF37">
    <property type="entry name" value="ABC TRANSPORTER SUBSTRATE-BINDING PROTEIN"/>
    <property type="match status" value="1"/>
</dbReference>
<sequence length="423" mass="44746">MRDRGPLVTSLAAFTLLTTLSACSTPEDPTAGAEGGAAGTFDAGAAGLEGEPVRIGISMPLSGDFSEPGIGVRQGYETWAAMVNESGGLLDRPVELVFRDDASDPNKVVSDYESLITQAKVDLVFGPFSTRLVIPAAEVAESYDMLFVEPAGASDEVFEQGFEYLFYAAPAVASDHYDNLADYIEKLPADERPRTAAYASLDDPFAQDTAYGLKDRMEAAGVETVADEVYPPGTTGFTAIAARIADTDADLVVGGTQFEDSVGLVRGFQELGYQPRMAAFSTGPTIPEFEEAVGGATEGIISPVGWSPSADYGQNADFVARHTELHGAPPSEDAANGFTTGEVVAAAVEEVGCAEQGRKCQKALADHIRGAETETIVGPLRFDEQGRPQSAHLIQQWQADGPEIVLPDDDARTGDLVHPKAEW</sequence>
<evidence type="ECO:0000256" key="3">
    <source>
        <dbReference type="ARBA" id="ARBA00022729"/>
    </source>
</evidence>
<dbReference type="AlphaFoldDB" id="A0A2P8DSW3"/>
<name>A0A2P8DSW3_9ACTN</name>
<dbReference type="OrthoDB" id="7337537at2"/>
<dbReference type="SUPFAM" id="SSF53822">
    <property type="entry name" value="Periplasmic binding protein-like I"/>
    <property type="match status" value="1"/>
</dbReference>
<dbReference type="InterPro" id="IPR051010">
    <property type="entry name" value="BCAA_transport"/>
</dbReference>
<comment type="caution">
    <text evidence="7">The sequence shown here is derived from an EMBL/GenBank/DDBJ whole genome shotgun (WGS) entry which is preliminary data.</text>
</comment>
<protein>
    <submittedName>
        <fullName evidence="7">Amino acid/amide ABC transporter substrate-binding protein (HAAT family)</fullName>
    </submittedName>
</protein>
<dbReference type="InterPro" id="IPR028082">
    <property type="entry name" value="Peripla_BP_I"/>
</dbReference>
<keyword evidence="4" id="KW-0029">Amino-acid transport</keyword>
<dbReference type="InterPro" id="IPR000709">
    <property type="entry name" value="Leu_Ile_Val-bd"/>
</dbReference>
<dbReference type="PRINTS" id="PR00337">
    <property type="entry name" value="LEUILEVALBP"/>
</dbReference>
<evidence type="ECO:0000256" key="2">
    <source>
        <dbReference type="ARBA" id="ARBA00022448"/>
    </source>
</evidence>
<dbReference type="Gene3D" id="3.40.50.2300">
    <property type="match status" value="2"/>
</dbReference>
<dbReference type="Pfam" id="PF13458">
    <property type="entry name" value="Peripla_BP_6"/>
    <property type="match status" value="1"/>
</dbReference>
<dbReference type="RefSeq" id="WP_106581616.1">
    <property type="nucleotide sequence ID" value="NZ_PYGA01000002.1"/>
</dbReference>
<dbReference type="PROSITE" id="PS51257">
    <property type="entry name" value="PROKAR_LIPOPROTEIN"/>
    <property type="match status" value="1"/>
</dbReference>
<feature type="signal peptide" evidence="5">
    <location>
        <begin position="1"/>
        <end position="24"/>
    </location>
</feature>
<comment type="similarity">
    <text evidence="1">Belongs to the leucine-binding protein family.</text>
</comment>
<dbReference type="EMBL" id="PYGA01000002">
    <property type="protein sequence ID" value="PSL00285.1"/>
    <property type="molecule type" value="Genomic_DNA"/>
</dbReference>
<dbReference type="Proteomes" id="UP000240542">
    <property type="component" value="Unassembled WGS sequence"/>
</dbReference>
<proteinExistence type="inferred from homology"/>
<feature type="chain" id="PRO_5039363187" evidence="5">
    <location>
        <begin position="25"/>
        <end position="423"/>
    </location>
</feature>
<keyword evidence="8" id="KW-1185">Reference proteome</keyword>
<dbReference type="CDD" id="cd06338">
    <property type="entry name" value="PBP1_ABC_ligand_binding-like"/>
    <property type="match status" value="1"/>
</dbReference>
<evidence type="ECO:0000256" key="1">
    <source>
        <dbReference type="ARBA" id="ARBA00010062"/>
    </source>
</evidence>